<keyword evidence="3" id="KW-1185">Reference proteome</keyword>
<gene>
    <name evidence="2" type="ORF">ESP70_012805</name>
</gene>
<dbReference type="RefSeq" id="WP_149689628.1">
    <property type="nucleotide sequence ID" value="NZ_SDPQ02000002.1"/>
</dbReference>
<evidence type="ECO:0000313" key="3">
    <source>
        <dbReference type="Proteomes" id="UP000380867"/>
    </source>
</evidence>
<evidence type="ECO:0000313" key="2">
    <source>
        <dbReference type="EMBL" id="KAA1398198.1"/>
    </source>
</evidence>
<comment type="caution">
    <text evidence="2">The sequence shown here is derived from an EMBL/GenBank/DDBJ whole genome shotgun (WGS) entry which is preliminary data.</text>
</comment>
<organism evidence="2 3">
    <name type="scientific">Aeromicrobium ginsengisoli</name>
    <dbReference type="NCBI Taxonomy" id="363867"/>
    <lineage>
        <taxon>Bacteria</taxon>
        <taxon>Bacillati</taxon>
        <taxon>Actinomycetota</taxon>
        <taxon>Actinomycetes</taxon>
        <taxon>Propionibacteriales</taxon>
        <taxon>Nocardioidaceae</taxon>
        <taxon>Aeromicrobium</taxon>
    </lineage>
</organism>
<dbReference type="OrthoDB" id="4140166at2"/>
<dbReference type="AlphaFoldDB" id="A0A5M4FG31"/>
<dbReference type="InterPro" id="IPR024975">
    <property type="entry name" value="NOV_C"/>
</dbReference>
<dbReference type="Proteomes" id="UP000380867">
    <property type="component" value="Unassembled WGS sequence"/>
</dbReference>
<evidence type="ECO:0000259" key="1">
    <source>
        <dbReference type="Pfam" id="PF13020"/>
    </source>
</evidence>
<sequence>MLHIRLGEHRAVDPMVDDLGRTFVGYRYGMSDAEMYEANRGCWRLGPGAQDERFAIFSYDGVVRQALEISSVEAAPKRSMRSIIYGRVLAKGNPIYDTYVNQPAPESLGRNPISYLPDKPPAEDVLNARFSGVTESRAVEIIAMSFVCGQYAVDGWIVEDVSALGLGWDITATKGPRVRHIEVKGVSGPIPKVLITQAELQAAGHDLDWVLSVVTNALTSPTAREYHPGDIRKFAVPLAYEADLRGA</sequence>
<protein>
    <submittedName>
        <fullName evidence="2">DUF3883 domain-containing protein</fullName>
    </submittedName>
</protein>
<feature type="domain" description="Protein NO VEIN C-terminal" evidence="1">
    <location>
        <begin position="139"/>
        <end position="222"/>
    </location>
</feature>
<reference evidence="2" key="1">
    <citation type="submission" date="2019-09" db="EMBL/GenBank/DDBJ databases">
        <authorList>
            <person name="Li J."/>
        </authorList>
    </citation>
    <scope>NUCLEOTIDE SEQUENCE [LARGE SCALE GENOMIC DNA]</scope>
    <source>
        <strain evidence="2">JCM 14732</strain>
    </source>
</reference>
<dbReference type="EMBL" id="SDPQ02000002">
    <property type="protein sequence ID" value="KAA1398198.1"/>
    <property type="molecule type" value="Genomic_DNA"/>
</dbReference>
<proteinExistence type="predicted"/>
<name>A0A5M4FG31_9ACTN</name>
<accession>A0A5M4FG31</accession>
<dbReference type="Pfam" id="PF13020">
    <property type="entry name" value="NOV_C"/>
    <property type="match status" value="1"/>
</dbReference>